<evidence type="ECO:0000313" key="1">
    <source>
        <dbReference type="EMBL" id="KKN08707.1"/>
    </source>
</evidence>
<dbReference type="EMBL" id="LAZR01004425">
    <property type="protein sequence ID" value="KKN08707.1"/>
    <property type="molecule type" value="Genomic_DNA"/>
</dbReference>
<sequence length="70" mass="7946">MPYVDPDYKTKKAFKEAVQSGVRHRPYNPSGLFPPKQEGSEVIEGPHYPKPHSWYAQVKMEAGFVVKVVS</sequence>
<reference evidence="1" key="1">
    <citation type="journal article" date="2015" name="Nature">
        <title>Complex archaea that bridge the gap between prokaryotes and eukaryotes.</title>
        <authorList>
            <person name="Spang A."/>
            <person name="Saw J.H."/>
            <person name="Jorgensen S.L."/>
            <person name="Zaremba-Niedzwiedzka K."/>
            <person name="Martijn J."/>
            <person name="Lind A.E."/>
            <person name="van Eijk R."/>
            <person name="Schleper C."/>
            <person name="Guy L."/>
            <person name="Ettema T.J."/>
        </authorList>
    </citation>
    <scope>NUCLEOTIDE SEQUENCE</scope>
</reference>
<gene>
    <name evidence="1" type="ORF">LCGC14_1054060</name>
</gene>
<proteinExistence type="predicted"/>
<comment type="caution">
    <text evidence="1">The sequence shown here is derived from an EMBL/GenBank/DDBJ whole genome shotgun (WGS) entry which is preliminary data.</text>
</comment>
<accession>A0A0F9N9T6</accession>
<organism evidence="1">
    <name type="scientific">marine sediment metagenome</name>
    <dbReference type="NCBI Taxonomy" id="412755"/>
    <lineage>
        <taxon>unclassified sequences</taxon>
        <taxon>metagenomes</taxon>
        <taxon>ecological metagenomes</taxon>
    </lineage>
</organism>
<name>A0A0F9N9T6_9ZZZZ</name>
<dbReference type="AlphaFoldDB" id="A0A0F9N9T6"/>
<protein>
    <submittedName>
        <fullName evidence="1">Uncharacterized protein</fullName>
    </submittedName>
</protein>